<name>A0A4S3J323_9EURO</name>
<dbReference type="Proteomes" id="UP000308092">
    <property type="component" value="Unassembled WGS sequence"/>
</dbReference>
<dbReference type="EMBL" id="SOSA01000858">
    <property type="protein sequence ID" value="THC88387.1"/>
    <property type="molecule type" value="Genomic_DNA"/>
</dbReference>
<organism evidence="1 2">
    <name type="scientific">Aspergillus tanneri</name>
    <dbReference type="NCBI Taxonomy" id="1220188"/>
    <lineage>
        <taxon>Eukaryota</taxon>
        <taxon>Fungi</taxon>
        <taxon>Dikarya</taxon>
        <taxon>Ascomycota</taxon>
        <taxon>Pezizomycotina</taxon>
        <taxon>Eurotiomycetes</taxon>
        <taxon>Eurotiomycetidae</taxon>
        <taxon>Eurotiales</taxon>
        <taxon>Aspergillaceae</taxon>
        <taxon>Aspergillus</taxon>
        <taxon>Aspergillus subgen. Circumdati</taxon>
    </lineage>
</organism>
<sequence length="26" mass="3080">MVDNETKYSVGLVPKILEHHMRRINV</sequence>
<gene>
    <name evidence="1" type="ORF">EYZ11_012164</name>
</gene>
<keyword evidence="2" id="KW-1185">Reference proteome</keyword>
<evidence type="ECO:0000313" key="1">
    <source>
        <dbReference type="EMBL" id="THC88387.1"/>
    </source>
</evidence>
<reference evidence="1 2" key="1">
    <citation type="submission" date="2019-03" db="EMBL/GenBank/DDBJ databases">
        <title>The genome sequence of a newly discovered highly antifungal drug resistant Aspergillus species, Aspergillus tanneri NIH 1004.</title>
        <authorList>
            <person name="Mounaud S."/>
            <person name="Singh I."/>
            <person name="Joardar V."/>
            <person name="Pakala S."/>
            <person name="Pakala S."/>
            <person name="Venepally P."/>
            <person name="Hoover J."/>
            <person name="Nierman W."/>
            <person name="Chung J."/>
            <person name="Losada L."/>
        </authorList>
    </citation>
    <scope>NUCLEOTIDE SEQUENCE [LARGE SCALE GENOMIC DNA]</scope>
    <source>
        <strain evidence="1 2">NIH1004</strain>
    </source>
</reference>
<accession>A0A4S3J323</accession>
<dbReference type="AlphaFoldDB" id="A0A4S3J323"/>
<comment type="caution">
    <text evidence="1">The sequence shown here is derived from an EMBL/GenBank/DDBJ whole genome shotgun (WGS) entry which is preliminary data.</text>
</comment>
<proteinExistence type="predicted"/>
<dbReference type="VEuPathDB" id="FungiDB:EYZ11_012164"/>
<evidence type="ECO:0000313" key="2">
    <source>
        <dbReference type="Proteomes" id="UP000308092"/>
    </source>
</evidence>
<protein>
    <submittedName>
        <fullName evidence="1">Uncharacterized protein</fullName>
    </submittedName>
</protein>